<accession>A0A9P4MN10</accession>
<organism evidence="1 2">
    <name type="scientific">Delitschia confertaspora ATCC 74209</name>
    <dbReference type="NCBI Taxonomy" id="1513339"/>
    <lineage>
        <taxon>Eukaryota</taxon>
        <taxon>Fungi</taxon>
        <taxon>Dikarya</taxon>
        <taxon>Ascomycota</taxon>
        <taxon>Pezizomycotina</taxon>
        <taxon>Dothideomycetes</taxon>
        <taxon>Pleosporomycetidae</taxon>
        <taxon>Pleosporales</taxon>
        <taxon>Delitschiaceae</taxon>
        <taxon>Delitschia</taxon>
    </lineage>
</organism>
<proteinExistence type="predicted"/>
<dbReference type="EMBL" id="ML994347">
    <property type="protein sequence ID" value="KAF2196656.1"/>
    <property type="molecule type" value="Genomic_DNA"/>
</dbReference>
<gene>
    <name evidence="1" type="ORF">GQ43DRAFT_382764</name>
</gene>
<reference evidence="1" key="1">
    <citation type="journal article" date="2020" name="Stud. Mycol.">
        <title>101 Dothideomycetes genomes: a test case for predicting lifestyles and emergence of pathogens.</title>
        <authorList>
            <person name="Haridas S."/>
            <person name="Albert R."/>
            <person name="Binder M."/>
            <person name="Bloem J."/>
            <person name="Labutti K."/>
            <person name="Salamov A."/>
            <person name="Andreopoulos B."/>
            <person name="Baker S."/>
            <person name="Barry K."/>
            <person name="Bills G."/>
            <person name="Bluhm B."/>
            <person name="Cannon C."/>
            <person name="Castanera R."/>
            <person name="Culley D."/>
            <person name="Daum C."/>
            <person name="Ezra D."/>
            <person name="Gonzalez J."/>
            <person name="Henrissat B."/>
            <person name="Kuo A."/>
            <person name="Liang C."/>
            <person name="Lipzen A."/>
            <person name="Lutzoni F."/>
            <person name="Magnuson J."/>
            <person name="Mondo S."/>
            <person name="Nolan M."/>
            <person name="Ohm R."/>
            <person name="Pangilinan J."/>
            <person name="Park H.-J."/>
            <person name="Ramirez L."/>
            <person name="Alfaro M."/>
            <person name="Sun H."/>
            <person name="Tritt A."/>
            <person name="Yoshinaga Y."/>
            <person name="Zwiers L.-H."/>
            <person name="Turgeon B."/>
            <person name="Goodwin S."/>
            <person name="Spatafora J."/>
            <person name="Crous P."/>
            <person name="Grigoriev I."/>
        </authorList>
    </citation>
    <scope>NUCLEOTIDE SEQUENCE</scope>
    <source>
        <strain evidence="1">ATCC 74209</strain>
    </source>
</reference>
<keyword evidence="2" id="KW-1185">Reference proteome</keyword>
<name>A0A9P4MN10_9PLEO</name>
<dbReference type="Proteomes" id="UP000799536">
    <property type="component" value="Unassembled WGS sequence"/>
</dbReference>
<evidence type="ECO:0000313" key="1">
    <source>
        <dbReference type="EMBL" id="KAF2196656.1"/>
    </source>
</evidence>
<dbReference type="OrthoDB" id="10267115at2759"/>
<dbReference type="AlphaFoldDB" id="A0A9P4MN10"/>
<evidence type="ECO:0000313" key="2">
    <source>
        <dbReference type="Proteomes" id="UP000799536"/>
    </source>
</evidence>
<comment type="caution">
    <text evidence="1">The sequence shown here is derived from an EMBL/GenBank/DDBJ whole genome shotgun (WGS) entry which is preliminary data.</text>
</comment>
<protein>
    <submittedName>
        <fullName evidence="1">Uncharacterized protein</fullName>
    </submittedName>
</protein>
<sequence>FVANESSGLGKKISKLFAAQSEPITDFNQELMQVERARNDDTSIVKEGVDARKKIYAVSVDRALTSQIHAAFKTQLQIPDILYCIAGGTANECSFITDIEPETLQSCMYE</sequence>
<feature type="non-terminal residue" evidence="1">
    <location>
        <position position="1"/>
    </location>
</feature>